<gene>
    <name evidence="3" type="ORF">OL599_01370</name>
</gene>
<dbReference type="EMBL" id="JAPDNT010000001">
    <property type="protein sequence ID" value="MCW3473217.1"/>
    <property type="molecule type" value="Genomic_DNA"/>
</dbReference>
<comment type="caution">
    <text evidence="3">The sequence shown here is derived from an EMBL/GenBank/DDBJ whole genome shotgun (WGS) entry which is preliminary data.</text>
</comment>
<evidence type="ECO:0000256" key="1">
    <source>
        <dbReference type="SAM" id="MobiDB-lite"/>
    </source>
</evidence>
<sequence>MKAALFSAAAVVGLVMAAPAFASCDQHAPAASTVRHEAVGRQALTAPKGSQGRPLYQQFAGHGKEGGSFQVGGDY</sequence>
<feature type="signal peptide" evidence="2">
    <location>
        <begin position="1"/>
        <end position="22"/>
    </location>
</feature>
<protein>
    <recommendedName>
        <fullName evidence="5">Lipoprotein</fullName>
    </recommendedName>
</protein>
<dbReference type="PROSITE" id="PS51257">
    <property type="entry name" value="PROKAR_LIPOPROTEIN"/>
    <property type="match status" value="1"/>
</dbReference>
<organism evidence="3 4">
    <name type="scientific">Limobrevibacterium gyesilva</name>
    <dbReference type="NCBI Taxonomy" id="2991712"/>
    <lineage>
        <taxon>Bacteria</taxon>
        <taxon>Pseudomonadati</taxon>
        <taxon>Pseudomonadota</taxon>
        <taxon>Alphaproteobacteria</taxon>
        <taxon>Acetobacterales</taxon>
        <taxon>Acetobacteraceae</taxon>
        <taxon>Limobrevibacterium</taxon>
    </lineage>
</organism>
<evidence type="ECO:0000256" key="2">
    <source>
        <dbReference type="SAM" id="SignalP"/>
    </source>
</evidence>
<reference evidence="3" key="2">
    <citation type="submission" date="2022-10" db="EMBL/GenBank/DDBJ databases">
        <authorList>
            <person name="Trinh H.N."/>
        </authorList>
    </citation>
    <scope>NUCLEOTIDE SEQUENCE</scope>
    <source>
        <strain evidence="3">RN2-1</strain>
    </source>
</reference>
<evidence type="ECO:0000313" key="3">
    <source>
        <dbReference type="EMBL" id="MCW3473217.1"/>
    </source>
</evidence>
<name>A0AA41YPM0_9PROT</name>
<dbReference type="Proteomes" id="UP001165679">
    <property type="component" value="Unassembled WGS sequence"/>
</dbReference>
<proteinExistence type="predicted"/>
<evidence type="ECO:0000313" key="4">
    <source>
        <dbReference type="Proteomes" id="UP001165679"/>
    </source>
</evidence>
<accession>A0AA41YPM0</accession>
<dbReference type="AlphaFoldDB" id="A0AA41YPM0"/>
<keyword evidence="4" id="KW-1185">Reference proteome</keyword>
<feature type="chain" id="PRO_5041243283" description="Lipoprotein" evidence="2">
    <location>
        <begin position="23"/>
        <end position="75"/>
    </location>
</feature>
<keyword evidence="2" id="KW-0732">Signal</keyword>
<feature type="region of interest" description="Disordered" evidence="1">
    <location>
        <begin position="44"/>
        <end position="75"/>
    </location>
</feature>
<evidence type="ECO:0008006" key="5">
    <source>
        <dbReference type="Google" id="ProtNLM"/>
    </source>
</evidence>
<dbReference type="RefSeq" id="WP_264711799.1">
    <property type="nucleotide sequence ID" value="NZ_JAPDNT010000001.1"/>
</dbReference>
<reference evidence="3" key="1">
    <citation type="submission" date="2022-09" db="EMBL/GenBank/DDBJ databases">
        <title>Rhodovastum sp. nov. RN2-1 isolated from soil in Seongnam, South Korea.</title>
        <authorList>
            <person name="Le N.T."/>
        </authorList>
    </citation>
    <scope>NUCLEOTIDE SEQUENCE</scope>
    <source>
        <strain evidence="3">RN2-1</strain>
    </source>
</reference>